<dbReference type="EMBL" id="JAJADQ010000012">
    <property type="protein sequence ID" value="MCB2379870.1"/>
    <property type="molecule type" value="Genomic_DNA"/>
</dbReference>
<organism evidence="1 2">
    <name type="scientific">Hymenobacter nitidus</name>
    <dbReference type="NCBI Taxonomy" id="2880929"/>
    <lineage>
        <taxon>Bacteria</taxon>
        <taxon>Pseudomonadati</taxon>
        <taxon>Bacteroidota</taxon>
        <taxon>Cytophagia</taxon>
        <taxon>Cytophagales</taxon>
        <taxon>Hymenobacteraceae</taxon>
        <taxon>Hymenobacter</taxon>
    </lineage>
</organism>
<name>A0ABS8AHE6_9BACT</name>
<accession>A0ABS8AHE6</accession>
<keyword evidence="2" id="KW-1185">Reference proteome</keyword>
<sequence>MTGLTWSELIYVGLNHEKADEYKADKVAEYAHALFDEREVYVVVGRHDSHLALLDDALKGVSTWLKTTDVLLCNWSFTKAMKFYKIGVMNYGEKVS</sequence>
<evidence type="ECO:0000313" key="1">
    <source>
        <dbReference type="EMBL" id="MCB2379870.1"/>
    </source>
</evidence>
<dbReference type="Proteomes" id="UP001165297">
    <property type="component" value="Unassembled WGS sequence"/>
</dbReference>
<protein>
    <submittedName>
        <fullName evidence="1">Uncharacterized protein</fullName>
    </submittedName>
</protein>
<evidence type="ECO:0000313" key="2">
    <source>
        <dbReference type="Proteomes" id="UP001165297"/>
    </source>
</evidence>
<proteinExistence type="predicted"/>
<comment type="caution">
    <text evidence="1">The sequence shown here is derived from an EMBL/GenBank/DDBJ whole genome shotgun (WGS) entry which is preliminary data.</text>
</comment>
<reference evidence="1" key="1">
    <citation type="submission" date="2021-10" db="EMBL/GenBank/DDBJ databases">
        <authorList>
            <person name="Dean J.D."/>
            <person name="Kim M.K."/>
            <person name="Newey C.N."/>
            <person name="Stoker T.S."/>
            <person name="Thompson D.W."/>
            <person name="Grose J.H."/>
        </authorList>
    </citation>
    <scope>NUCLEOTIDE SEQUENCE</scope>
    <source>
        <strain evidence="1">BT635</strain>
    </source>
</reference>
<gene>
    <name evidence="1" type="ORF">LGH70_19895</name>
</gene>